<proteinExistence type="inferred from homology"/>
<evidence type="ECO:0000256" key="2">
    <source>
        <dbReference type="ARBA" id="ARBA00006484"/>
    </source>
</evidence>
<dbReference type="PRINTS" id="PR00080">
    <property type="entry name" value="SDRFAMILY"/>
</dbReference>
<dbReference type="NCBIfam" id="NF006074">
    <property type="entry name" value="PRK08220.1"/>
    <property type="match status" value="1"/>
</dbReference>
<dbReference type="FunFam" id="3.40.50.720:FF:000160">
    <property type="entry name" value="2,3-dihydro-2,3-dihydroxybenzoate dehydrogenase"/>
    <property type="match status" value="1"/>
</dbReference>
<dbReference type="Pfam" id="PF13561">
    <property type="entry name" value="adh_short_C2"/>
    <property type="match status" value="1"/>
</dbReference>
<dbReference type="GO" id="GO:0019290">
    <property type="term" value="P:siderophore biosynthetic process"/>
    <property type="evidence" value="ECO:0007669"/>
    <property type="project" value="InterPro"/>
</dbReference>
<reference evidence="9 10" key="1">
    <citation type="submission" date="2020-01" db="EMBL/GenBank/DDBJ databases">
        <authorList>
            <person name="Lee S.D."/>
        </authorList>
    </citation>
    <scope>NUCLEOTIDE SEQUENCE [LARGE SCALE GENOMIC DNA]</scope>
    <source>
        <strain evidence="9 10">SAP-1</strain>
    </source>
</reference>
<evidence type="ECO:0000256" key="8">
    <source>
        <dbReference type="NCBIfam" id="TIGR04316"/>
    </source>
</evidence>
<dbReference type="Proteomes" id="UP000585363">
    <property type="component" value="Unassembled WGS sequence"/>
</dbReference>
<evidence type="ECO:0000256" key="5">
    <source>
        <dbReference type="ARBA" id="ARBA00052874"/>
    </source>
</evidence>
<evidence type="ECO:0000256" key="6">
    <source>
        <dbReference type="ARBA" id="ARBA00066334"/>
    </source>
</evidence>
<evidence type="ECO:0000313" key="9">
    <source>
        <dbReference type="EMBL" id="NMP25937.1"/>
    </source>
</evidence>
<name>A0A848MCW0_9GAMM</name>
<dbReference type="GO" id="GO:0008667">
    <property type="term" value="F:2,3-dihydro-2,3-dihydroxybenzoate dehydrogenase activity"/>
    <property type="evidence" value="ECO:0007669"/>
    <property type="project" value="UniProtKB-UniRule"/>
</dbReference>
<reference evidence="9 10" key="2">
    <citation type="submission" date="2020-06" db="EMBL/GenBank/DDBJ databases">
        <title>Polyphasic characterization of a Rahnella strain isolated from tree sap.</title>
        <authorList>
            <person name="Kim I.S."/>
        </authorList>
    </citation>
    <scope>NUCLEOTIDE SEQUENCE [LARGE SCALE GENOMIC DNA]</scope>
    <source>
        <strain evidence="9 10">SAP-1</strain>
    </source>
</reference>
<dbReference type="InterPro" id="IPR003560">
    <property type="entry name" value="DHB_DH"/>
</dbReference>
<gene>
    <name evidence="9" type="primary">dhbA</name>
    <name evidence="9" type="ORF">GW590_03495</name>
</gene>
<comment type="similarity">
    <text evidence="2">Belongs to the short-chain dehydrogenases/reductases (SDR) family.</text>
</comment>
<dbReference type="RefSeq" id="WP_169401601.1">
    <property type="nucleotide sequence ID" value="NZ_JAADJU010000001.1"/>
</dbReference>
<accession>A0A848MCW0</accession>
<dbReference type="AlphaFoldDB" id="A0A848MCW0"/>
<comment type="pathway">
    <text evidence="1">Siderophore biosynthesis.</text>
</comment>
<dbReference type="InterPro" id="IPR020904">
    <property type="entry name" value="Sc_DH/Rdtase_CS"/>
</dbReference>
<dbReference type="PRINTS" id="PR01397">
    <property type="entry name" value="DHBDHDRGNASE"/>
</dbReference>
<sequence>MTSNDNFLQKRVWVTGAGQGIGYATALAFSQAGAVVVGFDRHFAGEEYPFQTQLLDVTDAQAVGEVCQRLLAEHPQLDVLVNGAGILRMGATDALSDRDWQDCLAVNAGGAFNMFRHTLPVFRRQQHGAIVSVASNAAHVPRIGMSAYCASKAALRSLCLSVALEMAPYGVRCNLVSPGSTDTPMQRGMWSSDTAEQQTIAGFPQQFKLGIPLGKIATPQDISEAILFLASDRAGHITMQDIVIDGGATLAA</sequence>
<keyword evidence="10" id="KW-1185">Reference proteome</keyword>
<dbReference type="NCBIfam" id="TIGR04316">
    <property type="entry name" value="dhbA_paeA"/>
    <property type="match status" value="1"/>
</dbReference>
<dbReference type="SUPFAM" id="SSF51735">
    <property type="entry name" value="NAD(P)-binding Rossmann-fold domains"/>
    <property type="match status" value="1"/>
</dbReference>
<evidence type="ECO:0000313" key="10">
    <source>
        <dbReference type="Proteomes" id="UP000585363"/>
    </source>
</evidence>
<keyword evidence="4" id="KW-0520">NAD</keyword>
<dbReference type="InterPro" id="IPR002347">
    <property type="entry name" value="SDR_fam"/>
</dbReference>
<organism evidence="9 10">
    <name type="scientific">Rouxiella aceris</name>
    <dbReference type="NCBI Taxonomy" id="2703884"/>
    <lineage>
        <taxon>Bacteria</taxon>
        <taxon>Pseudomonadati</taxon>
        <taxon>Pseudomonadota</taxon>
        <taxon>Gammaproteobacteria</taxon>
        <taxon>Enterobacterales</taxon>
        <taxon>Yersiniaceae</taxon>
        <taxon>Rouxiella</taxon>
    </lineage>
</organism>
<protein>
    <recommendedName>
        <fullName evidence="7 8">2,3-dihydro-2,3-dihydroxybenzoate dehydrogenase</fullName>
        <ecNumber evidence="6 8">1.3.1.28</ecNumber>
    </recommendedName>
</protein>
<evidence type="ECO:0000256" key="4">
    <source>
        <dbReference type="ARBA" id="ARBA00023027"/>
    </source>
</evidence>
<dbReference type="EC" id="1.3.1.28" evidence="6 8"/>
<dbReference type="PANTHER" id="PTHR24321:SF13">
    <property type="entry name" value="2,3-DIHYDRO-2,3-DIHYDROXYBENZOATE DEHYDROGENASE"/>
    <property type="match status" value="1"/>
</dbReference>
<evidence type="ECO:0000256" key="1">
    <source>
        <dbReference type="ARBA" id="ARBA00004924"/>
    </source>
</evidence>
<comment type="catalytic activity">
    <reaction evidence="5">
        <text>(2S,3S)-2,3-dihydroxy-2,3-dihydrobenzoate + NAD(+) = 2,3-dihydroxybenzoate + NADH + H(+)</text>
        <dbReference type="Rhea" id="RHEA:23824"/>
        <dbReference type="ChEBI" id="CHEBI:15378"/>
        <dbReference type="ChEBI" id="CHEBI:36654"/>
        <dbReference type="ChEBI" id="CHEBI:57540"/>
        <dbReference type="ChEBI" id="CHEBI:57945"/>
        <dbReference type="ChEBI" id="CHEBI:58764"/>
        <dbReference type="EC" id="1.3.1.28"/>
    </reaction>
</comment>
<dbReference type="InterPro" id="IPR036291">
    <property type="entry name" value="NAD(P)-bd_dom_sf"/>
</dbReference>
<dbReference type="PANTHER" id="PTHR24321">
    <property type="entry name" value="DEHYDROGENASES, SHORT CHAIN"/>
    <property type="match status" value="1"/>
</dbReference>
<dbReference type="EMBL" id="JAADJU010000001">
    <property type="protein sequence ID" value="NMP25937.1"/>
    <property type="molecule type" value="Genomic_DNA"/>
</dbReference>
<comment type="caution">
    <text evidence="9">The sequence shown here is derived from an EMBL/GenBank/DDBJ whole genome shotgun (WGS) entry which is preliminary data.</text>
</comment>
<evidence type="ECO:0000256" key="3">
    <source>
        <dbReference type="ARBA" id="ARBA00023002"/>
    </source>
</evidence>
<keyword evidence="3 9" id="KW-0560">Oxidoreductase</keyword>
<dbReference type="PROSITE" id="PS00061">
    <property type="entry name" value="ADH_SHORT"/>
    <property type="match status" value="1"/>
</dbReference>
<dbReference type="Gene3D" id="3.40.50.720">
    <property type="entry name" value="NAD(P)-binding Rossmann-like Domain"/>
    <property type="match status" value="1"/>
</dbReference>
<evidence type="ECO:0000256" key="7">
    <source>
        <dbReference type="ARBA" id="ARBA00067530"/>
    </source>
</evidence>